<accession>A0A8S5LXA9</accession>
<dbReference type="Gene3D" id="2.30.30.110">
    <property type="match status" value="1"/>
</dbReference>
<dbReference type="InterPro" id="IPR011067">
    <property type="entry name" value="Plasmid_toxin/cell-grow_inhib"/>
</dbReference>
<dbReference type="Pfam" id="PF02452">
    <property type="entry name" value="PemK_toxin"/>
    <property type="match status" value="1"/>
</dbReference>
<dbReference type="EMBL" id="BK014760">
    <property type="protein sequence ID" value="DAD74443.1"/>
    <property type="molecule type" value="Genomic_DNA"/>
</dbReference>
<protein>
    <submittedName>
        <fullName evidence="1">Endoribonuclease</fullName>
    </submittedName>
</protein>
<sequence length="122" mass="14033">MFLNNKYELGDIVWVKNILNKQSNININHLFVIISDDGEAVPAEYFGFVVSSNLSKSKFNSKFEYNEPLNKSSSNHLIKDSIVKCDVPYNIKSSEINYKIGSVDIEDLLRFLNSYKKFLKSN</sequence>
<dbReference type="GO" id="GO:0003677">
    <property type="term" value="F:DNA binding"/>
    <property type="evidence" value="ECO:0007669"/>
    <property type="project" value="InterPro"/>
</dbReference>
<organism evidence="1">
    <name type="scientific">Siphoviridae sp. ctRiO19</name>
    <dbReference type="NCBI Taxonomy" id="2826337"/>
    <lineage>
        <taxon>Viruses</taxon>
        <taxon>Duplodnaviria</taxon>
        <taxon>Heunggongvirae</taxon>
        <taxon>Uroviricota</taxon>
        <taxon>Caudoviricetes</taxon>
    </lineage>
</organism>
<dbReference type="InterPro" id="IPR003477">
    <property type="entry name" value="PemK-like"/>
</dbReference>
<dbReference type="SUPFAM" id="SSF50118">
    <property type="entry name" value="Cell growth inhibitor/plasmid maintenance toxic component"/>
    <property type="match status" value="1"/>
</dbReference>
<proteinExistence type="predicted"/>
<reference evidence="1" key="1">
    <citation type="journal article" date="2021" name="Proc. Natl. Acad. Sci. U.S.A.">
        <title>A Catalog of Tens of Thousands of Viruses from Human Metagenomes Reveals Hidden Associations with Chronic Diseases.</title>
        <authorList>
            <person name="Tisza M.J."/>
            <person name="Buck C.B."/>
        </authorList>
    </citation>
    <scope>NUCLEOTIDE SEQUENCE</scope>
    <source>
        <strain evidence="1">CtRiO19</strain>
    </source>
</reference>
<name>A0A8S5LXA9_9CAUD</name>
<evidence type="ECO:0000313" key="1">
    <source>
        <dbReference type="EMBL" id="DAD74443.1"/>
    </source>
</evidence>